<dbReference type="FunFam" id="2.60.120.1040:FF:000003">
    <property type="entry name" value="Zinc finger protein zpr1"/>
    <property type="match status" value="1"/>
</dbReference>
<dbReference type="FunFam" id="3.30.160.60:FF:000100">
    <property type="entry name" value="Zinc finger 45-like"/>
    <property type="match status" value="1"/>
</dbReference>
<keyword evidence="5" id="KW-0862">Zinc</keyword>
<dbReference type="EnsemblMetazoa" id="AALB003489-RA">
    <property type="protein sequence ID" value="AALB003489-PA"/>
    <property type="gene ID" value="AALB003489"/>
</dbReference>
<dbReference type="VEuPathDB" id="VectorBase:AALB017407"/>
<dbReference type="FunFam" id="2.20.25.420:FF:000001">
    <property type="entry name" value="Zinc finger protein ZPR1"/>
    <property type="match status" value="1"/>
</dbReference>
<dbReference type="Proteomes" id="UP000069272">
    <property type="component" value="Chromosome 2R"/>
</dbReference>
<organism evidence="9 10">
    <name type="scientific">Anopheles albimanus</name>
    <name type="common">New world malaria mosquito</name>
    <dbReference type="NCBI Taxonomy" id="7167"/>
    <lineage>
        <taxon>Eukaryota</taxon>
        <taxon>Metazoa</taxon>
        <taxon>Ecdysozoa</taxon>
        <taxon>Arthropoda</taxon>
        <taxon>Hexapoda</taxon>
        <taxon>Insecta</taxon>
        <taxon>Pterygota</taxon>
        <taxon>Neoptera</taxon>
        <taxon>Endopterygota</taxon>
        <taxon>Diptera</taxon>
        <taxon>Nematocera</taxon>
        <taxon>Culicoidea</taxon>
        <taxon>Culicidae</taxon>
        <taxon>Anophelinae</taxon>
        <taxon>Anopheles</taxon>
    </lineage>
</organism>
<comment type="similarity">
    <text evidence="1">Belongs to the ZPR1 family.</text>
</comment>
<dbReference type="VEuPathDB" id="VectorBase:AALB017408"/>
<dbReference type="InterPro" id="IPR056180">
    <property type="entry name" value="ZPR1_jr_dom"/>
</dbReference>
<feature type="region of interest" description="Disordered" evidence="7">
    <location>
        <begin position="218"/>
        <end position="246"/>
    </location>
</feature>
<dbReference type="SUPFAM" id="SSF57667">
    <property type="entry name" value="beta-beta-alpha zinc fingers"/>
    <property type="match status" value="4"/>
</dbReference>
<reference evidence="9" key="2">
    <citation type="submission" date="2022-08" db="UniProtKB">
        <authorList>
            <consortium name="EnsemblMetazoa"/>
        </authorList>
    </citation>
    <scope>IDENTIFICATION</scope>
    <source>
        <strain evidence="9">STECLA/ALBI9_A</strain>
    </source>
</reference>
<keyword evidence="4" id="KW-0863">Zinc-finger</keyword>
<dbReference type="InterPro" id="IPR004457">
    <property type="entry name" value="Znf_ZPR1"/>
</dbReference>
<sequence length="1019" mass="114323">MEATYCRVCLGHKGAGSSIHEYIARTDTLYTALCRLCPTAFKEKDNKRWSAIVCKPCKRHIIVAQDLYELCIRSTQRLEQLDMQESKKKNTKDTVSAIQTNNTSAELEDEFDAVFFASPEDRVSVSAPYENPLDEPTKEQKNDAATELDDEFDPDFFGTSEDFAANENTVAKAGIRAIQIGDDSIALVKLEDLLGAAKPTTGHTTDSSSVDDFTTAAVEDSERDTSSIGVNVPSSRDVRNTDPTDTADIEMDSGGCTDVEESEDEIMRIFNEETFYCWDRCGMYFFDKPSFENHLRDHKMRRRWFCKFCFKGFETQTLLSAHLPSHDGSLLCEVCGELAVTPAENNHDHSKIGPFDCPKCPRQFATQIRLNAHLETHGPTKRFCCDLCGMHLSSAKRLQNHKASKHSGEKPFSCDICGLRFAIKDSIKSHMWTHSGEKRYACAFCDRRYGNSNDLKDHLRKHLGVNIYQCDQCDDSFRLIKELKDHYEQVHYKDGASTSVRPPDFKFTLTYLRAQRRIIPEIGEICTPVRNPCRICVLTGATTMETATEQSVVFPKLSVDEEPELGATEIESMCMNCQENGITRLLLTQIPFYKEVVIMSFSCEHCGYENNEIQPGGEIAQKGIKICTQIETTRDLNRRVIKSDFSCVRIEQLDFEIPAQSQKGEVTTVEGIIDRVVRGLEQDQPVRRIQHPEAASQIDDFISNLQSLKELKQPFTLTISDISGNSFVENPKAPQPDPATTVTHFQRSKEENHLLGIFTHDEVDDKPAVADGESKLEPVPEEVDSLLKPIREGAWTLEELQGEVLQFKTQCPECSADCDTNMKVTTIPHFKEVVIMATVCDNCGLRTNEVKPGGGIEEKGVKIEVTVRGRIDFGRDVLKSESCSLHIRELECEVGAGALGGRFTTIEGLLTAMREQLVESTGMFMDSNDAETRDRMDTFFGHLDAAIAGNKRLTIVLDDPTGNSYVQSLNDDGTPDEALRIIRYHRSFEQNEELGLNDMKTENYGEEALNEEPAGDGDS</sequence>
<feature type="domain" description="C2H2-type" evidence="8">
    <location>
        <begin position="468"/>
        <end position="496"/>
    </location>
</feature>
<dbReference type="SMART" id="SM00709">
    <property type="entry name" value="Zpr1"/>
    <property type="match status" value="2"/>
</dbReference>
<reference evidence="9 10" key="1">
    <citation type="journal article" date="2017" name="G3 (Bethesda)">
        <title>The Physical Genome Mapping of Anopheles albimanus Corrected Scaffold Misassemblies and Identified Interarm Rearrangements in Genus Anopheles.</title>
        <authorList>
            <person name="Artemov G.N."/>
            <person name="Peery A.N."/>
            <person name="Jiang X."/>
            <person name="Tu Z."/>
            <person name="Stegniy V.N."/>
            <person name="Sharakhova M.V."/>
            <person name="Sharakhov I.V."/>
        </authorList>
    </citation>
    <scope>NUCLEOTIDE SEQUENCE [LARGE SCALE GENOMIC DNA]</scope>
    <source>
        <strain evidence="9 10">ALBI9_A</strain>
    </source>
</reference>
<evidence type="ECO:0000256" key="1">
    <source>
        <dbReference type="ARBA" id="ARBA00008354"/>
    </source>
</evidence>
<dbReference type="Gene3D" id="2.60.120.1040">
    <property type="entry name" value="ZPR1, A/B domain"/>
    <property type="match status" value="2"/>
</dbReference>
<evidence type="ECO:0000259" key="8">
    <source>
        <dbReference type="PROSITE" id="PS50157"/>
    </source>
</evidence>
<dbReference type="InterPro" id="IPR012934">
    <property type="entry name" value="Znf_AD"/>
</dbReference>
<dbReference type="InterPro" id="IPR040141">
    <property type="entry name" value="ZPR1"/>
</dbReference>
<keyword evidence="10" id="KW-1185">Reference proteome</keyword>
<evidence type="ECO:0000256" key="6">
    <source>
        <dbReference type="ARBA" id="ARBA00074960"/>
    </source>
</evidence>
<name>A0A182FAG0_ANOAL</name>
<dbReference type="PANTHER" id="PTHR10876">
    <property type="entry name" value="ZINC FINGER PROTEIN ZPR1"/>
    <property type="match status" value="1"/>
</dbReference>
<dbReference type="SMART" id="SM00868">
    <property type="entry name" value="zf-AD"/>
    <property type="match status" value="1"/>
</dbReference>
<protein>
    <recommendedName>
        <fullName evidence="6">Zinc finger protein ZPR1</fullName>
    </recommendedName>
</protein>
<feature type="domain" description="C2H2-type" evidence="8">
    <location>
        <begin position="440"/>
        <end position="467"/>
    </location>
</feature>
<feature type="domain" description="C2H2-type" evidence="8">
    <location>
        <begin position="275"/>
        <end position="303"/>
    </location>
</feature>
<dbReference type="InterPro" id="IPR042452">
    <property type="entry name" value="ZPR1_Znf1/2"/>
</dbReference>
<evidence type="ECO:0000256" key="5">
    <source>
        <dbReference type="ARBA" id="ARBA00022833"/>
    </source>
</evidence>
<dbReference type="Gene3D" id="3.30.160.60">
    <property type="entry name" value="Classic Zinc Finger"/>
    <property type="match status" value="4"/>
</dbReference>
<feature type="region of interest" description="Disordered" evidence="7">
    <location>
        <begin position="125"/>
        <end position="145"/>
    </location>
</feature>
<feature type="domain" description="C2H2-type" evidence="8">
    <location>
        <begin position="304"/>
        <end position="328"/>
    </location>
</feature>
<dbReference type="VEuPathDB" id="VectorBase:AALB20_034925"/>
<dbReference type="Pfam" id="PF00096">
    <property type="entry name" value="zf-C2H2"/>
    <property type="match status" value="2"/>
</dbReference>
<feature type="region of interest" description="Disordered" evidence="7">
    <location>
        <begin position="996"/>
        <end position="1019"/>
    </location>
</feature>
<evidence type="ECO:0000256" key="7">
    <source>
        <dbReference type="SAM" id="MobiDB-lite"/>
    </source>
</evidence>
<dbReference type="FunFam" id="2.20.25.420:FF:000003">
    <property type="entry name" value="zinc finger protein ZPR1"/>
    <property type="match status" value="1"/>
</dbReference>
<dbReference type="NCBIfam" id="TIGR00310">
    <property type="entry name" value="ZPR1_znf"/>
    <property type="match status" value="2"/>
</dbReference>
<dbReference type="PANTHER" id="PTHR10876:SF0">
    <property type="entry name" value="ZINC FINGER PROTEIN ZPR1"/>
    <property type="match status" value="1"/>
</dbReference>
<dbReference type="AlphaFoldDB" id="A0A182FAG0"/>
<dbReference type="PROSITE" id="PS50157">
    <property type="entry name" value="ZINC_FINGER_C2H2_2"/>
    <property type="match status" value="7"/>
</dbReference>
<dbReference type="STRING" id="7167.A0A182FAG0"/>
<keyword evidence="3" id="KW-0677">Repeat</keyword>
<feature type="domain" description="C2H2-type" evidence="8">
    <location>
        <begin position="412"/>
        <end position="439"/>
    </location>
</feature>
<keyword evidence="2" id="KW-0479">Metal-binding</keyword>
<dbReference type="InterPro" id="IPR013087">
    <property type="entry name" value="Znf_C2H2_type"/>
</dbReference>
<evidence type="ECO:0000256" key="4">
    <source>
        <dbReference type="ARBA" id="ARBA00022771"/>
    </source>
</evidence>
<dbReference type="InterPro" id="IPR036236">
    <property type="entry name" value="Znf_C2H2_sf"/>
</dbReference>
<dbReference type="InterPro" id="IPR042451">
    <property type="entry name" value="ZPR1_A/B_dom"/>
</dbReference>
<evidence type="ECO:0000313" key="9">
    <source>
        <dbReference type="EnsemblMetazoa" id="AALB003489-PA"/>
    </source>
</evidence>
<dbReference type="GO" id="GO:0008270">
    <property type="term" value="F:zinc ion binding"/>
    <property type="evidence" value="ECO:0007669"/>
    <property type="project" value="UniProtKB-KW"/>
</dbReference>
<dbReference type="GO" id="GO:0048731">
    <property type="term" value="P:system development"/>
    <property type="evidence" value="ECO:0007669"/>
    <property type="project" value="UniProtKB-ARBA"/>
</dbReference>
<dbReference type="SMART" id="SM00355">
    <property type="entry name" value="ZnF_C2H2"/>
    <property type="match status" value="7"/>
</dbReference>
<feature type="compositionally biased region" description="Basic and acidic residues" evidence="7">
    <location>
        <begin position="135"/>
        <end position="144"/>
    </location>
</feature>
<dbReference type="PROSITE" id="PS00028">
    <property type="entry name" value="ZINC_FINGER_C2H2_1"/>
    <property type="match status" value="7"/>
</dbReference>
<evidence type="ECO:0000256" key="2">
    <source>
        <dbReference type="ARBA" id="ARBA00022723"/>
    </source>
</evidence>
<proteinExistence type="inferred from homology"/>
<evidence type="ECO:0000313" key="10">
    <source>
        <dbReference type="Proteomes" id="UP000069272"/>
    </source>
</evidence>
<feature type="domain" description="C2H2-type" evidence="8">
    <location>
        <begin position="383"/>
        <end position="411"/>
    </location>
</feature>
<feature type="compositionally biased region" description="Acidic residues" evidence="7">
    <location>
        <begin position="1004"/>
        <end position="1019"/>
    </location>
</feature>
<evidence type="ECO:0000256" key="3">
    <source>
        <dbReference type="ARBA" id="ARBA00022737"/>
    </source>
</evidence>
<accession>A0A182FAG0</accession>
<dbReference type="Pfam" id="PF03367">
    <property type="entry name" value="Zn_ribbon_ZPR1"/>
    <property type="match status" value="2"/>
</dbReference>
<dbReference type="Gene3D" id="2.20.25.420">
    <property type="entry name" value="ZPR1, zinc finger domain"/>
    <property type="match status" value="2"/>
</dbReference>
<feature type="domain" description="C2H2-type" evidence="8">
    <location>
        <begin position="355"/>
        <end position="382"/>
    </location>
</feature>
<dbReference type="GO" id="GO:0005634">
    <property type="term" value="C:nucleus"/>
    <property type="evidence" value="ECO:0007669"/>
    <property type="project" value="InterPro"/>
</dbReference>
<dbReference type="Pfam" id="PF22794">
    <property type="entry name" value="jr-ZPR1"/>
    <property type="match status" value="2"/>
</dbReference>
<dbReference type="FunFam" id="2.60.120.1040:FF:000001">
    <property type="entry name" value="Zinc finger protein ZPR1"/>
    <property type="match status" value="1"/>
</dbReference>